<name>A0A7J6KMH8_PEROL</name>
<feature type="non-terminal residue" evidence="1">
    <location>
        <position position="1"/>
    </location>
</feature>
<accession>A0A7J6KMH8</accession>
<comment type="caution">
    <text evidence="1">The sequence shown here is derived from an EMBL/GenBank/DDBJ whole genome shotgun (WGS) entry which is preliminary data.</text>
</comment>
<organism evidence="1 2">
    <name type="scientific">Perkinsus olseni</name>
    <name type="common">Perkinsus atlanticus</name>
    <dbReference type="NCBI Taxonomy" id="32597"/>
    <lineage>
        <taxon>Eukaryota</taxon>
        <taxon>Sar</taxon>
        <taxon>Alveolata</taxon>
        <taxon>Perkinsozoa</taxon>
        <taxon>Perkinsea</taxon>
        <taxon>Perkinsida</taxon>
        <taxon>Perkinsidae</taxon>
        <taxon>Perkinsus</taxon>
    </lineage>
</organism>
<sequence length="175" mass="19117">VVAKSAGLPKVKSNRGIDYIVLRRLHETVRETTALLRSLNFTVAIEHIPGRFNSFADRLSRLHEDITLTVAQIGVSTASSSEPLDIDDVKDIQQADPLITSVIAKLTNDAASMTVAEKGLSYGCYEIILVFANLLKTLIVIYSTLLSSGGGGYQNPTKRYDQPPGPWRTIGLDLF</sequence>
<reference evidence="1 2" key="1">
    <citation type="submission" date="2020-04" db="EMBL/GenBank/DDBJ databases">
        <title>Perkinsus olseni comparative genomics.</title>
        <authorList>
            <person name="Bogema D.R."/>
        </authorList>
    </citation>
    <scope>NUCLEOTIDE SEQUENCE [LARGE SCALE GENOMIC DNA]</scope>
    <source>
        <strain evidence="1">ATCC PRA-31</strain>
    </source>
</reference>
<proteinExistence type="predicted"/>
<feature type="non-terminal residue" evidence="1">
    <location>
        <position position="175"/>
    </location>
</feature>
<gene>
    <name evidence="1" type="ORF">FOL46_002822</name>
</gene>
<evidence type="ECO:0000313" key="1">
    <source>
        <dbReference type="EMBL" id="KAF4648503.1"/>
    </source>
</evidence>
<dbReference type="EMBL" id="JABANN010001947">
    <property type="protein sequence ID" value="KAF4648503.1"/>
    <property type="molecule type" value="Genomic_DNA"/>
</dbReference>
<evidence type="ECO:0000313" key="2">
    <source>
        <dbReference type="Proteomes" id="UP000572268"/>
    </source>
</evidence>
<dbReference type="AlphaFoldDB" id="A0A7J6KMH8"/>
<protein>
    <submittedName>
        <fullName evidence="1">Uncharacterized protein</fullName>
    </submittedName>
</protein>
<dbReference type="Proteomes" id="UP000572268">
    <property type="component" value="Unassembled WGS sequence"/>
</dbReference>